<name>A0A174JII1_9FIRM</name>
<sequence>MTMNLKKAFILTFFNHRLFALPAFCGLFLSIGSPFGELSYYTRKAPPGFTGWGTGQGAMRKSACLPSGDTPNAIPAASISLSFPPLRNTARNPTSPARKSSSLRVTCPAQNCLPDRKPLAGMFGATKWTAIFPCPHQKRGDFIWLMSLSPRILPR</sequence>
<reference evidence="1 2" key="1">
    <citation type="submission" date="2015-09" db="EMBL/GenBank/DDBJ databases">
        <authorList>
            <consortium name="Pathogen Informatics"/>
        </authorList>
    </citation>
    <scope>NUCLEOTIDE SEQUENCE [LARGE SCALE GENOMIC DNA]</scope>
    <source>
        <strain evidence="1 2">2789STDY5834876</strain>
    </source>
</reference>
<protein>
    <submittedName>
        <fullName evidence="1">Uncharacterized protein</fullName>
    </submittedName>
</protein>
<dbReference type="EMBL" id="CYZU01000047">
    <property type="protein sequence ID" value="CUO96970.1"/>
    <property type="molecule type" value="Genomic_DNA"/>
</dbReference>
<dbReference type="Proteomes" id="UP000095544">
    <property type="component" value="Unassembled WGS sequence"/>
</dbReference>
<evidence type="ECO:0000313" key="1">
    <source>
        <dbReference type="EMBL" id="CUO96970.1"/>
    </source>
</evidence>
<gene>
    <name evidence="1" type="ORF">ERS852491_03867</name>
</gene>
<proteinExistence type="predicted"/>
<evidence type="ECO:0000313" key="2">
    <source>
        <dbReference type="Proteomes" id="UP000095544"/>
    </source>
</evidence>
<dbReference type="AlphaFoldDB" id="A0A174JII1"/>
<accession>A0A174JII1</accession>
<dbReference type="STRING" id="39482.ERS852491_03867"/>
<organism evidence="1 2">
    <name type="scientific">Faecalicatena contorta</name>
    <dbReference type="NCBI Taxonomy" id="39482"/>
    <lineage>
        <taxon>Bacteria</taxon>
        <taxon>Bacillati</taxon>
        <taxon>Bacillota</taxon>
        <taxon>Clostridia</taxon>
        <taxon>Lachnospirales</taxon>
        <taxon>Lachnospiraceae</taxon>
        <taxon>Faecalicatena</taxon>
    </lineage>
</organism>